<comment type="similarity">
    <text evidence="2">Belongs to the glutamate-gated ion channel (TC 1.A.10.1) family.</text>
</comment>
<protein>
    <recommendedName>
        <fullName evidence="10">Ionotropic glutamate receptor C-terminal domain-containing protein</fullName>
    </recommendedName>
</protein>
<feature type="transmembrane region" description="Helical" evidence="9">
    <location>
        <begin position="71"/>
        <end position="92"/>
    </location>
</feature>
<sequence length="238" mass="26267">MSPQVWMFLGVALVIVSLITALFNSMHAAKLGRRYSYLGFVSDAIWQYLENLFFEASAQAPTLGGERLLSAAWWLAALVLMNAFCGHMRACLMIKSEVEKIESARQLVRKPHTLPHMWLGTSYVAMVAYAAPPARSIRRLVEAGLVNYWWTRATGDVSRCGGSSSSSGPEQASTLGFADVFGVFVLWLACAGISALVFFAELCTPRTDEMSKKLAAAAASRCRHRWRAGRLPRSRSRV</sequence>
<evidence type="ECO:0000313" key="11">
    <source>
        <dbReference type="EMBL" id="KAK8765267.1"/>
    </source>
</evidence>
<keyword evidence="6 9" id="KW-0472">Membrane</keyword>
<comment type="subcellular location">
    <subcellularLocation>
        <location evidence="1">Cell membrane</location>
        <topology evidence="1">Multi-pass membrane protein</topology>
    </subcellularLocation>
</comment>
<dbReference type="PANTHER" id="PTHR42643:SF38">
    <property type="entry name" value="IONOTROPIC RECEPTOR 100A"/>
    <property type="match status" value="1"/>
</dbReference>
<dbReference type="GO" id="GO:0050906">
    <property type="term" value="P:detection of stimulus involved in sensory perception"/>
    <property type="evidence" value="ECO:0007669"/>
    <property type="project" value="UniProtKB-ARBA"/>
</dbReference>
<dbReference type="Pfam" id="PF00060">
    <property type="entry name" value="Lig_chan"/>
    <property type="match status" value="1"/>
</dbReference>
<keyword evidence="3" id="KW-1003">Cell membrane</keyword>
<evidence type="ECO:0000256" key="3">
    <source>
        <dbReference type="ARBA" id="ARBA00022475"/>
    </source>
</evidence>
<accession>A0AAQ4DS27</accession>
<comment type="caution">
    <text evidence="11">The sequence shown here is derived from an EMBL/GenBank/DDBJ whole genome shotgun (WGS) entry which is preliminary data.</text>
</comment>
<evidence type="ECO:0000256" key="5">
    <source>
        <dbReference type="ARBA" id="ARBA00022989"/>
    </source>
</evidence>
<dbReference type="PANTHER" id="PTHR42643">
    <property type="entry name" value="IONOTROPIC RECEPTOR 20A-RELATED"/>
    <property type="match status" value="1"/>
</dbReference>
<dbReference type="Proteomes" id="UP001321473">
    <property type="component" value="Unassembled WGS sequence"/>
</dbReference>
<dbReference type="GO" id="GO:0005886">
    <property type="term" value="C:plasma membrane"/>
    <property type="evidence" value="ECO:0007669"/>
    <property type="project" value="UniProtKB-SubCell"/>
</dbReference>
<dbReference type="InterPro" id="IPR052192">
    <property type="entry name" value="Insect_Ionotropic_Sensory_Rcpt"/>
</dbReference>
<keyword evidence="7" id="KW-0675">Receptor</keyword>
<feature type="domain" description="Ionotropic glutamate receptor C-terminal" evidence="10">
    <location>
        <begin position="3"/>
        <end position="188"/>
    </location>
</feature>
<keyword evidence="12" id="KW-1185">Reference proteome</keyword>
<gene>
    <name evidence="11" type="ORF">V5799_032103</name>
</gene>
<dbReference type="Gene3D" id="1.10.287.70">
    <property type="match status" value="1"/>
</dbReference>
<feature type="transmembrane region" description="Helical" evidence="9">
    <location>
        <begin position="180"/>
        <end position="203"/>
    </location>
</feature>
<name>A0AAQ4DS27_AMBAM</name>
<dbReference type="InterPro" id="IPR001320">
    <property type="entry name" value="Iontro_rcpt_C"/>
</dbReference>
<proteinExistence type="inferred from homology"/>
<dbReference type="GO" id="GO:0015276">
    <property type="term" value="F:ligand-gated monoatomic ion channel activity"/>
    <property type="evidence" value="ECO:0007669"/>
    <property type="project" value="InterPro"/>
</dbReference>
<dbReference type="EMBL" id="JARKHS020027548">
    <property type="protein sequence ID" value="KAK8765267.1"/>
    <property type="molecule type" value="Genomic_DNA"/>
</dbReference>
<reference evidence="11 12" key="1">
    <citation type="journal article" date="2023" name="Arcadia Sci">
        <title>De novo assembly of a long-read Amblyomma americanum tick genome.</title>
        <authorList>
            <person name="Chou S."/>
            <person name="Poskanzer K.E."/>
            <person name="Rollins M."/>
            <person name="Thuy-Boun P.S."/>
        </authorList>
    </citation>
    <scope>NUCLEOTIDE SEQUENCE [LARGE SCALE GENOMIC DNA]</scope>
    <source>
        <strain evidence="11">F_SG_1</strain>
        <tissue evidence="11">Salivary glands</tissue>
    </source>
</reference>
<evidence type="ECO:0000256" key="1">
    <source>
        <dbReference type="ARBA" id="ARBA00004651"/>
    </source>
</evidence>
<keyword evidence="5 9" id="KW-1133">Transmembrane helix</keyword>
<evidence type="ECO:0000259" key="10">
    <source>
        <dbReference type="Pfam" id="PF00060"/>
    </source>
</evidence>
<evidence type="ECO:0000256" key="9">
    <source>
        <dbReference type="SAM" id="Phobius"/>
    </source>
</evidence>
<feature type="transmembrane region" description="Helical" evidence="9">
    <location>
        <begin position="113"/>
        <end position="131"/>
    </location>
</feature>
<evidence type="ECO:0000313" key="12">
    <source>
        <dbReference type="Proteomes" id="UP001321473"/>
    </source>
</evidence>
<evidence type="ECO:0000256" key="6">
    <source>
        <dbReference type="ARBA" id="ARBA00023136"/>
    </source>
</evidence>
<organism evidence="11 12">
    <name type="scientific">Amblyomma americanum</name>
    <name type="common">Lone star tick</name>
    <dbReference type="NCBI Taxonomy" id="6943"/>
    <lineage>
        <taxon>Eukaryota</taxon>
        <taxon>Metazoa</taxon>
        <taxon>Ecdysozoa</taxon>
        <taxon>Arthropoda</taxon>
        <taxon>Chelicerata</taxon>
        <taxon>Arachnida</taxon>
        <taxon>Acari</taxon>
        <taxon>Parasitiformes</taxon>
        <taxon>Ixodida</taxon>
        <taxon>Ixodoidea</taxon>
        <taxon>Ixodidae</taxon>
        <taxon>Amblyomminae</taxon>
        <taxon>Amblyomma</taxon>
    </lineage>
</organism>
<evidence type="ECO:0000256" key="2">
    <source>
        <dbReference type="ARBA" id="ARBA00008685"/>
    </source>
</evidence>
<evidence type="ECO:0000256" key="4">
    <source>
        <dbReference type="ARBA" id="ARBA00022692"/>
    </source>
</evidence>
<keyword evidence="4 9" id="KW-0812">Transmembrane</keyword>
<evidence type="ECO:0000256" key="7">
    <source>
        <dbReference type="ARBA" id="ARBA00023170"/>
    </source>
</evidence>
<keyword evidence="8" id="KW-0325">Glycoprotein</keyword>
<evidence type="ECO:0000256" key="8">
    <source>
        <dbReference type="ARBA" id="ARBA00023180"/>
    </source>
</evidence>
<dbReference type="AlphaFoldDB" id="A0AAQ4DS27"/>